<protein>
    <submittedName>
        <fullName evidence="4">Alpha/beta hydrolase</fullName>
    </submittedName>
</protein>
<organism evidence="4 5">
    <name type="scientific">Roseibacillus persicicus</name>
    <dbReference type="NCBI Taxonomy" id="454148"/>
    <lineage>
        <taxon>Bacteria</taxon>
        <taxon>Pseudomonadati</taxon>
        <taxon>Verrucomicrobiota</taxon>
        <taxon>Verrucomicrobiia</taxon>
        <taxon>Verrucomicrobiales</taxon>
        <taxon>Verrucomicrobiaceae</taxon>
        <taxon>Roseibacillus</taxon>
    </lineage>
</organism>
<keyword evidence="4" id="KW-0378">Hydrolase</keyword>
<dbReference type="PIRSF" id="PIRSF005211">
    <property type="entry name" value="Ab_hydro_YheT"/>
    <property type="match status" value="1"/>
</dbReference>
<accession>A0A918WLD7</accession>
<reference evidence="4" key="1">
    <citation type="journal article" date="2014" name="Int. J. Syst. Evol. Microbiol.">
        <title>Complete genome sequence of Corynebacterium casei LMG S-19264T (=DSM 44701T), isolated from a smear-ripened cheese.</title>
        <authorList>
            <consortium name="US DOE Joint Genome Institute (JGI-PGF)"/>
            <person name="Walter F."/>
            <person name="Albersmeier A."/>
            <person name="Kalinowski J."/>
            <person name="Ruckert C."/>
        </authorList>
    </citation>
    <scope>NUCLEOTIDE SEQUENCE</scope>
    <source>
        <strain evidence="4">KCTC 12988</strain>
    </source>
</reference>
<evidence type="ECO:0000259" key="3">
    <source>
        <dbReference type="Pfam" id="PF00561"/>
    </source>
</evidence>
<dbReference type="InterPro" id="IPR029058">
    <property type="entry name" value="AB_hydrolase_fold"/>
</dbReference>
<feature type="active site" description="Charge relay system" evidence="2">
    <location>
        <position position="268"/>
    </location>
</feature>
<dbReference type="Gene3D" id="3.40.50.1820">
    <property type="entry name" value="alpha/beta hydrolase"/>
    <property type="match status" value="1"/>
</dbReference>
<comment type="caution">
    <text evidence="4">The sequence shown here is derived from an EMBL/GenBank/DDBJ whole genome shotgun (WGS) entry which is preliminary data.</text>
</comment>
<dbReference type="AlphaFoldDB" id="A0A918WLD7"/>
<dbReference type="SUPFAM" id="SSF53474">
    <property type="entry name" value="alpha/beta-Hydrolases"/>
    <property type="match status" value="1"/>
</dbReference>
<evidence type="ECO:0000313" key="5">
    <source>
        <dbReference type="Proteomes" id="UP000644507"/>
    </source>
</evidence>
<feature type="active site" description="Charge relay system" evidence="2">
    <location>
        <position position="297"/>
    </location>
</feature>
<evidence type="ECO:0000313" key="4">
    <source>
        <dbReference type="EMBL" id="GHC53726.1"/>
    </source>
</evidence>
<name>A0A918WLD7_9BACT</name>
<dbReference type="Pfam" id="PF00561">
    <property type="entry name" value="Abhydrolase_1"/>
    <property type="match status" value="1"/>
</dbReference>
<dbReference type="InterPro" id="IPR050960">
    <property type="entry name" value="AB_hydrolase_4_sf"/>
</dbReference>
<proteinExistence type="inferred from homology"/>
<dbReference type="PANTHER" id="PTHR10794">
    <property type="entry name" value="ABHYDROLASE DOMAIN-CONTAINING PROTEIN"/>
    <property type="match status" value="1"/>
</dbReference>
<dbReference type="PANTHER" id="PTHR10794:SF94">
    <property type="entry name" value="ESTERASE YHET-RELATED"/>
    <property type="match status" value="1"/>
</dbReference>
<evidence type="ECO:0000256" key="2">
    <source>
        <dbReference type="PIRSR" id="PIRSR005211-1"/>
    </source>
</evidence>
<dbReference type="InterPro" id="IPR000073">
    <property type="entry name" value="AB_hydrolase_1"/>
</dbReference>
<feature type="domain" description="AB hydrolase-1" evidence="3">
    <location>
        <begin position="61"/>
        <end position="297"/>
    </location>
</feature>
<dbReference type="InterPro" id="IPR012020">
    <property type="entry name" value="ABHD4"/>
</dbReference>
<sequence length="326" mass="36766">MPVVAQSTYRPPFWLPGGHLQTIVPALCRKAPLITREKERIELADGDFLDLQWHRQGREKLVILCHGLEADWQASYIQEMAATLAAAGWDVLAWSYRGCSGEMNRLPRFYHSGATGDLGEVIEHACRSHSATRIDLVGFSLGGNMILKYLGEQGEKRPSRLGRAVTYSVPCDLACSSRALDTAFNREVYMRRFIKSLAEKVRAKHALFPEQMDDTGLDRIRTFREFDDRYTAPLHGFRDAEDYWAQSSSRPFLPRIRIPALLITADNDPFLGPNCYPHREAESSDHFHLEVTHGGGHVGFATSRSQSPWMARRALQFLSTSSDSLA</sequence>
<dbReference type="Proteomes" id="UP000644507">
    <property type="component" value="Unassembled WGS sequence"/>
</dbReference>
<comment type="similarity">
    <text evidence="1">Belongs to the AB hydrolase superfamily. AB hydrolase 4 family.</text>
</comment>
<dbReference type="EMBL" id="BMXI01000008">
    <property type="protein sequence ID" value="GHC53726.1"/>
    <property type="molecule type" value="Genomic_DNA"/>
</dbReference>
<dbReference type="GO" id="GO:0047372">
    <property type="term" value="F:monoacylglycerol lipase activity"/>
    <property type="evidence" value="ECO:0007669"/>
    <property type="project" value="TreeGrafter"/>
</dbReference>
<dbReference type="GO" id="GO:0034338">
    <property type="term" value="F:short-chain carboxylesterase activity"/>
    <property type="evidence" value="ECO:0007669"/>
    <property type="project" value="TreeGrafter"/>
</dbReference>
<dbReference type="RefSeq" id="WP_189569807.1">
    <property type="nucleotide sequence ID" value="NZ_BMXI01000008.1"/>
</dbReference>
<keyword evidence="5" id="KW-1185">Reference proteome</keyword>
<feature type="active site" description="Charge relay system" evidence="2">
    <location>
        <position position="140"/>
    </location>
</feature>
<evidence type="ECO:0000256" key="1">
    <source>
        <dbReference type="ARBA" id="ARBA00010884"/>
    </source>
</evidence>
<gene>
    <name evidence="4" type="ORF">GCM10007100_19990</name>
</gene>
<reference evidence="4" key="2">
    <citation type="submission" date="2020-09" db="EMBL/GenBank/DDBJ databases">
        <authorList>
            <person name="Sun Q."/>
            <person name="Kim S."/>
        </authorList>
    </citation>
    <scope>NUCLEOTIDE SEQUENCE</scope>
    <source>
        <strain evidence="4">KCTC 12988</strain>
    </source>
</reference>